<dbReference type="Proteomes" id="UP000095751">
    <property type="component" value="Unassembled WGS sequence"/>
</dbReference>
<evidence type="ECO:0008006" key="4">
    <source>
        <dbReference type="Google" id="ProtNLM"/>
    </source>
</evidence>
<evidence type="ECO:0000313" key="3">
    <source>
        <dbReference type="Proteomes" id="UP000095751"/>
    </source>
</evidence>
<accession>A0A1E7FEP8</accession>
<evidence type="ECO:0000256" key="1">
    <source>
        <dbReference type="SAM" id="MobiDB-lite"/>
    </source>
</evidence>
<organism evidence="2 3">
    <name type="scientific">Fragilariopsis cylindrus CCMP1102</name>
    <dbReference type="NCBI Taxonomy" id="635003"/>
    <lineage>
        <taxon>Eukaryota</taxon>
        <taxon>Sar</taxon>
        <taxon>Stramenopiles</taxon>
        <taxon>Ochrophyta</taxon>
        <taxon>Bacillariophyta</taxon>
        <taxon>Bacillariophyceae</taxon>
        <taxon>Bacillariophycidae</taxon>
        <taxon>Bacillariales</taxon>
        <taxon>Bacillariaceae</taxon>
        <taxon>Fragilariopsis</taxon>
    </lineage>
</organism>
<dbReference type="KEGG" id="fcy:FRACYDRAFT_239250"/>
<evidence type="ECO:0000313" key="2">
    <source>
        <dbReference type="EMBL" id="OEU16652.1"/>
    </source>
</evidence>
<name>A0A1E7FEP8_9STRA</name>
<proteinExistence type="predicted"/>
<protein>
    <recommendedName>
        <fullName evidence="4">Essential protein Yae1 N-terminal domain-containing protein</fullName>
    </recommendedName>
</protein>
<reference evidence="2 3" key="1">
    <citation type="submission" date="2016-09" db="EMBL/GenBank/DDBJ databases">
        <title>Extensive genetic diversity and differential bi-allelic expression allows diatom success in the polar Southern Ocean.</title>
        <authorList>
            <consortium name="DOE Joint Genome Institute"/>
            <person name="Mock T."/>
            <person name="Otillar R.P."/>
            <person name="Strauss J."/>
            <person name="Dupont C."/>
            <person name="Frickenhaus S."/>
            <person name="Maumus F."/>
            <person name="Mcmullan M."/>
            <person name="Sanges R."/>
            <person name="Schmutz J."/>
            <person name="Toseland A."/>
            <person name="Valas R."/>
            <person name="Veluchamy A."/>
            <person name="Ward B.J."/>
            <person name="Allen A."/>
            <person name="Barry K."/>
            <person name="Falciatore A."/>
            <person name="Ferrante M."/>
            <person name="Fortunato A.E."/>
            <person name="Gloeckner G."/>
            <person name="Gruber A."/>
            <person name="Hipkin R."/>
            <person name="Janech M."/>
            <person name="Kroth P."/>
            <person name="Leese F."/>
            <person name="Lindquist E."/>
            <person name="Lyon B.R."/>
            <person name="Martin J."/>
            <person name="Mayer C."/>
            <person name="Parker M."/>
            <person name="Quesneville H."/>
            <person name="Raymond J."/>
            <person name="Uhlig C."/>
            <person name="Valentin K.U."/>
            <person name="Worden A.Z."/>
            <person name="Armbrust E.V."/>
            <person name="Bowler C."/>
            <person name="Green B."/>
            <person name="Moulton V."/>
            <person name="Van Oosterhout C."/>
            <person name="Grigoriev I."/>
        </authorList>
    </citation>
    <scope>NUCLEOTIDE SEQUENCE [LARGE SCALE GENOMIC DNA]</scope>
    <source>
        <strain evidence="2 3">CCMP1102</strain>
    </source>
</reference>
<sequence length="150" mass="16962">MALHELNAKNNEIKNIGFLNAYDEFKEARLQEGFQKGYLESFEIGKMIGKMIGEITTLEKATNKIRLEKVSSSTALSVTPTSTSSPSTTTQLPSNTFDIPARKQNHNVTELVHDFFTNKFQNDKNPNNVVQDLENLKQELKDFQHNEGPC</sequence>
<gene>
    <name evidence="2" type="ORF">FRACYDRAFT_239250</name>
</gene>
<feature type="region of interest" description="Disordered" evidence="1">
    <location>
        <begin position="72"/>
        <end position="96"/>
    </location>
</feature>
<dbReference type="AlphaFoldDB" id="A0A1E7FEP8"/>
<dbReference type="InParanoid" id="A0A1E7FEP8"/>
<keyword evidence="3" id="KW-1185">Reference proteome</keyword>
<dbReference type="EMBL" id="KV784358">
    <property type="protein sequence ID" value="OEU16652.1"/>
    <property type="molecule type" value="Genomic_DNA"/>
</dbReference>